<protein>
    <submittedName>
        <fullName evidence="1">Uncharacterized protein</fullName>
    </submittedName>
</protein>
<name>A0A0H5RGV9_9EUKA</name>
<proteinExistence type="predicted"/>
<sequence length="101" mass="11009">ASSNEHAIVLSARLKTSRKEHAQTPQDYTSAATIVVSDIRCKGNGSEGADVLNGVVQTKGSSLGLSKERNPMRNGLETVHHRAIETVGARRQQYEDEHQVE</sequence>
<evidence type="ECO:0000313" key="1">
    <source>
        <dbReference type="EMBL" id="CRZ12971.1"/>
    </source>
</evidence>
<dbReference type="EMBL" id="HACM01012529">
    <property type="protein sequence ID" value="CRZ12971.1"/>
    <property type="molecule type" value="Transcribed_RNA"/>
</dbReference>
<reference evidence="1" key="1">
    <citation type="submission" date="2015-04" db="EMBL/GenBank/DDBJ databases">
        <title>The genome sequence of the plant pathogenic Rhizarian Plasmodiophora brassicae reveals insights in its biotrophic life cycle and the origin of chitin synthesis.</title>
        <authorList>
            <person name="Schwelm A."/>
            <person name="Fogelqvist J."/>
            <person name="Knaust A."/>
            <person name="Julke S."/>
            <person name="Lilja T."/>
            <person name="Dhandapani V."/>
            <person name="Bonilla-Rosso G."/>
            <person name="Karlsson M."/>
            <person name="Shevchenko A."/>
            <person name="Choi S.R."/>
            <person name="Kim H.G."/>
            <person name="Park J.Y."/>
            <person name="Lim Y.P."/>
            <person name="Ludwig-Muller J."/>
            <person name="Dixelius C."/>
        </authorList>
    </citation>
    <scope>NUCLEOTIDE SEQUENCE</scope>
    <source>
        <tissue evidence="1">Potato root galls</tissue>
    </source>
</reference>
<accession>A0A0H5RGV9</accession>
<feature type="non-terminal residue" evidence="1">
    <location>
        <position position="1"/>
    </location>
</feature>
<dbReference type="AlphaFoldDB" id="A0A0H5RGV9"/>
<feature type="non-terminal residue" evidence="1">
    <location>
        <position position="101"/>
    </location>
</feature>
<organism evidence="1">
    <name type="scientific">Spongospora subterranea</name>
    <dbReference type="NCBI Taxonomy" id="70186"/>
    <lineage>
        <taxon>Eukaryota</taxon>
        <taxon>Sar</taxon>
        <taxon>Rhizaria</taxon>
        <taxon>Endomyxa</taxon>
        <taxon>Phytomyxea</taxon>
        <taxon>Plasmodiophorida</taxon>
        <taxon>Plasmodiophoridae</taxon>
        <taxon>Spongospora</taxon>
    </lineage>
</organism>